<proteinExistence type="predicted"/>
<sequence length="70" mass="8404">MLWKRVISAKYEGEDMWMTKEVIIPNGVSLWRSIRDMWEEGKSNAKIKIVIEVRQDFGKMSDMKRETWNP</sequence>
<dbReference type="EMBL" id="JACXVP010000004">
    <property type="protein sequence ID" value="KAG5608624.1"/>
    <property type="molecule type" value="Genomic_DNA"/>
</dbReference>
<evidence type="ECO:0000313" key="2">
    <source>
        <dbReference type="Proteomes" id="UP000824120"/>
    </source>
</evidence>
<comment type="caution">
    <text evidence="1">The sequence shown here is derived from an EMBL/GenBank/DDBJ whole genome shotgun (WGS) entry which is preliminary data.</text>
</comment>
<gene>
    <name evidence="1" type="ORF">H5410_019905</name>
</gene>
<name>A0A9J5Z9N2_SOLCO</name>
<dbReference type="OrthoDB" id="1306001at2759"/>
<keyword evidence="2" id="KW-1185">Reference proteome</keyword>
<reference evidence="1 2" key="1">
    <citation type="submission" date="2020-09" db="EMBL/GenBank/DDBJ databases">
        <title>De no assembly of potato wild relative species, Solanum commersonii.</title>
        <authorList>
            <person name="Cho K."/>
        </authorList>
    </citation>
    <scope>NUCLEOTIDE SEQUENCE [LARGE SCALE GENOMIC DNA]</scope>
    <source>
        <strain evidence="1">LZ3.2</strain>
        <tissue evidence="1">Leaf</tissue>
    </source>
</reference>
<dbReference type="AlphaFoldDB" id="A0A9J5Z9N2"/>
<accession>A0A9J5Z9N2</accession>
<protein>
    <submittedName>
        <fullName evidence="1">Uncharacterized protein</fullName>
    </submittedName>
</protein>
<organism evidence="1 2">
    <name type="scientific">Solanum commersonii</name>
    <name type="common">Commerson's wild potato</name>
    <name type="synonym">Commerson's nightshade</name>
    <dbReference type="NCBI Taxonomy" id="4109"/>
    <lineage>
        <taxon>Eukaryota</taxon>
        <taxon>Viridiplantae</taxon>
        <taxon>Streptophyta</taxon>
        <taxon>Embryophyta</taxon>
        <taxon>Tracheophyta</taxon>
        <taxon>Spermatophyta</taxon>
        <taxon>Magnoliopsida</taxon>
        <taxon>eudicotyledons</taxon>
        <taxon>Gunneridae</taxon>
        <taxon>Pentapetalae</taxon>
        <taxon>asterids</taxon>
        <taxon>lamiids</taxon>
        <taxon>Solanales</taxon>
        <taxon>Solanaceae</taxon>
        <taxon>Solanoideae</taxon>
        <taxon>Solaneae</taxon>
        <taxon>Solanum</taxon>
    </lineage>
</organism>
<dbReference type="Proteomes" id="UP000824120">
    <property type="component" value="Chromosome 4"/>
</dbReference>
<evidence type="ECO:0000313" key="1">
    <source>
        <dbReference type="EMBL" id="KAG5608624.1"/>
    </source>
</evidence>